<accession>A0ABT3SMC2</accession>
<evidence type="ECO:0000313" key="4">
    <source>
        <dbReference type="Proteomes" id="UP001300745"/>
    </source>
</evidence>
<evidence type="ECO:0000256" key="1">
    <source>
        <dbReference type="ARBA" id="ARBA00004370"/>
    </source>
</evidence>
<proteinExistence type="predicted"/>
<comment type="caution">
    <text evidence="3">The sequence shown here is derived from an EMBL/GenBank/DDBJ whole genome shotgun (WGS) entry which is preliminary data.</text>
</comment>
<keyword evidence="2" id="KW-0472">Membrane</keyword>
<organism evidence="3 4">
    <name type="scientific">Mycobacterium pinniadriaticum</name>
    <dbReference type="NCBI Taxonomy" id="2994102"/>
    <lineage>
        <taxon>Bacteria</taxon>
        <taxon>Bacillati</taxon>
        <taxon>Actinomycetota</taxon>
        <taxon>Actinomycetes</taxon>
        <taxon>Mycobacteriales</taxon>
        <taxon>Mycobacteriaceae</taxon>
        <taxon>Mycobacterium</taxon>
    </lineage>
</organism>
<reference evidence="3 4" key="1">
    <citation type="submission" date="2022-11" db="EMBL/GenBank/DDBJ databases">
        <title>Mycobacterium sp. nov.</title>
        <authorList>
            <person name="Papic B."/>
            <person name="Spicic S."/>
            <person name="Duvnjak S."/>
        </authorList>
    </citation>
    <scope>NUCLEOTIDE SEQUENCE [LARGE SCALE GENOMIC DNA]</scope>
    <source>
        <strain evidence="3 4">CVI_P4</strain>
    </source>
</reference>
<comment type="subcellular location">
    <subcellularLocation>
        <location evidence="1">Membrane</location>
    </subcellularLocation>
</comment>
<dbReference type="RefSeq" id="WP_266000343.1">
    <property type="nucleotide sequence ID" value="NZ_JAPJDN010000041.1"/>
</dbReference>
<dbReference type="PANTHER" id="PTHR37042:SF4">
    <property type="entry name" value="OUTER MEMBRANE PROTEIN RV1973"/>
    <property type="match status" value="1"/>
</dbReference>
<evidence type="ECO:0008006" key="5">
    <source>
        <dbReference type="Google" id="ProtNLM"/>
    </source>
</evidence>
<protein>
    <recommendedName>
        <fullName evidence="5">Outer membrane protein</fullName>
    </recommendedName>
</protein>
<name>A0ABT3SMC2_9MYCO</name>
<dbReference type="Proteomes" id="UP001300745">
    <property type="component" value="Unassembled WGS sequence"/>
</dbReference>
<gene>
    <name evidence="3" type="ORF">ORI27_27775</name>
</gene>
<evidence type="ECO:0000313" key="3">
    <source>
        <dbReference type="EMBL" id="MCX2940497.1"/>
    </source>
</evidence>
<evidence type="ECO:0000256" key="2">
    <source>
        <dbReference type="ARBA" id="ARBA00023136"/>
    </source>
</evidence>
<dbReference type="PANTHER" id="PTHR37042">
    <property type="entry name" value="OUTER MEMBRANE PROTEIN RV1973"/>
    <property type="match status" value="1"/>
</dbReference>
<dbReference type="EMBL" id="JAPJDO010000041">
    <property type="protein sequence ID" value="MCX2940497.1"/>
    <property type="molecule type" value="Genomic_DNA"/>
</dbReference>
<keyword evidence="4" id="KW-1185">Reference proteome</keyword>
<sequence length="159" mass="17178">MVFTIVRVALPALAMILTLGAAWLRWSWVTDDEITSAGVESVRVASQVTVSLLSYNPATVDTDLRATEMQLTGAFREAYSTLAEDVVIPGARQKQIFSTATVAAASLVSANQNHSVVLVFVDQTTRFGSDAPTESTSSVRVTLDKIAGRWLISDFTPIR</sequence>